<accession>A0ABP0BXY8</accession>
<feature type="compositionally biased region" description="Acidic residues" evidence="11">
    <location>
        <begin position="5079"/>
        <end position="5103"/>
    </location>
</feature>
<dbReference type="Pfam" id="PF07728">
    <property type="entry name" value="AAA_5"/>
    <property type="match status" value="9"/>
</dbReference>
<dbReference type="SUPFAM" id="SSF53300">
    <property type="entry name" value="vWA-like"/>
    <property type="match status" value="1"/>
</dbReference>
<evidence type="ECO:0000256" key="9">
    <source>
        <dbReference type="PIRNR" id="PIRNR010340"/>
    </source>
</evidence>
<dbReference type="PIRSF" id="PIRSF010340">
    <property type="entry name" value="Midasin"/>
    <property type="match status" value="1"/>
</dbReference>
<feature type="compositionally biased region" description="Basic and acidic residues" evidence="11">
    <location>
        <begin position="5058"/>
        <end position="5068"/>
    </location>
</feature>
<dbReference type="Pfam" id="PF17867">
    <property type="entry name" value="AAA_lid_7"/>
    <property type="match status" value="3"/>
</dbReference>
<dbReference type="Gene3D" id="3.40.50.300">
    <property type="entry name" value="P-loop containing nucleotide triphosphate hydrolases"/>
    <property type="match status" value="8"/>
</dbReference>
<feature type="region of interest" description="Disordered" evidence="11">
    <location>
        <begin position="3620"/>
        <end position="3642"/>
    </location>
</feature>
<feature type="compositionally biased region" description="Acidic residues" evidence="11">
    <location>
        <begin position="4786"/>
        <end position="4798"/>
    </location>
</feature>
<feature type="compositionally biased region" description="Basic and acidic residues" evidence="11">
    <location>
        <begin position="4648"/>
        <end position="4660"/>
    </location>
</feature>
<dbReference type="Pfam" id="PF21108">
    <property type="entry name" value="MDN1_4th"/>
    <property type="match status" value="1"/>
</dbReference>
<dbReference type="InterPro" id="IPR036465">
    <property type="entry name" value="vWFA_dom_sf"/>
</dbReference>
<evidence type="ECO:0000256" key="1">
    <source>
        <dbReference type="ARBA" id="ARBA00004604"/>
    </source>
</evidence>
<keyword evidence="7 9" id="KW-0143">Chaperone</keyword>
<feature type="compositionally biased region" description="Low complexity" evidence="11">
    <location>
        <begin position="4908"/>
        <end position="4918"/>
    </location>
</feature>
<keyword evidence="6 9" id="KW-0067">ATP-binding</keyword>
<sequence length="5461" mass="600542">MAVYDVAPQRQSLLADTTTLALLPPELLRAIQSNSPSAAPTTTTSTPALPVPQHHASASFLDAIAQAALLPRLTGPLFAHFEPLFADICARWLLHSPRRTQDDAILAAFARILPLAPYLSVLLDKYLDETAAIATPGTDTPGVPPSSKSAPLLHTLAVLYNRHNDDTTFSPLPSSSPASTAQPSDADTVRILLVLWRLVNLDVAAYAPLVPAGLQTFFRHDCTPVRFLAIRIFCLVHAAADFKLESVLQGYIAEGDSLVADFDGVEADYTFLTLYEHTRCKNLQERVLAIRGAAHANGNSEHEDEIKDQKTEHQPLVLPLTPLVSAWGRSVIPRPAADTALDGTSTSTQPSSLIKTATTLRNLESLATCLQKSEPVLLRGLPGSGKTFLVREAARELGMEEGLVTLHLNEQTDAKTLIGLYSAGTKPGSFQWRPGILTVAVQEGRWVLIEDLDRAPNEVMSTILPLIERRELLIPSRRETIKASRSFRIFATVRTTLGLNGQETTRSLLGERLWQQLSVQALPAPELRQIVYDSFPALHALAADILAVFDQLTALSSTKNASISPAAIERPMTLRDLMKWCRRLEHFLFRPSGASIKANGSKTGTATPTPTLSETDMLGIFLDAVDCFAGSVKDVRVRKYVGQAIAQALRIAPDVAEHVLVSHEPPFKDTEKQLVVGRATLKKLRRVGGGSGGANGLFRPKGRPFATTAHARRLLEQISVAVDLQEPLLLVGETGIGKTTVVQQLAESMGHKLVVVNLSQQSEVGDLLGGFKPVNARSLAMPLKEEFEDLFSATGISSEKNEKYLKRISSSIARGRWADVCRLWQQAPKMFDKMLEQLLERRQAAREAEAEAAAAAAASTEAGTEGQQPTKRRKTASSKLKALLDLKPRWALFSEKLDQFDIQVASGTGAFAFAFVEGKIVQAVRNGDWLLLDEINLASPDTLESIADLLSSGPGDRPSILLSETGEIDKIEAHPDFRVFGAMNPATDVGKRDLPIGLRSRFTELYVASPDREIQDLVPIIKTYLKGNAKVSDRIIERVARLYLAIKGLAEEKRLVDGANEVPHYSLRTLTRVLRYVDDVAPLYGLERALFEGFCMGFLTLLSQASENLVMPLILDHLLGDTTNLHRRQAILAQAPRTPSDGRHYVRFLNKDKDRQYWLMQGAEPPLEREDYIRTAYVERNLLNLVRATSTRRFPILIQGPTSAGKTSMIEYLAQFSGNKFVRINNHEHTDLQEYLGTYVSGADGKLRFQEGVLVQAMRQGHWIVLDELNLAPTDVLEALNRLLDDNRELLIPETQEIVRPHESFMLFATQNPPGLYGGRKVLSRAFRNRFLELHYDDIPEDELGYILQMRCRNTAPSDCERIVAVYKELSRLRQTSRVFEQKNSFATLRDLFRWALREADNRDQIACHGFMLLAERVRDEEERMSVKSVIETIFKTKIDLEAIYSPGASPDLRRFETEQQQHSQQVVWTKAMRRLFVLVTQALKNREPILLVGETGCGKTTICQMVAEAAGRELHIVNAHQNTETGDLIGSQRPVRNRAAITASLRSDLAQALALLPESDAASSHAAASDDSNSVEALLEKYKAHSLEDRQGLVPAALGDRIARDEARSKALFEWSDGSLVHAMKTGSFFLLDEISLADDSVLERLNSVLEPQRMLLLAEKGVGEGDDADATITAQQTFQFLATMNPGGDFGKKELSPALRNRFTEIWVPPLTDSDDVAAIVSATLRDDVRSLAKTIVAFSYWFGRTFRASSATPFSIRDILVWAQFVNKCSQTSTPAAALIHGAATVFIDTLGANPSAMASADPTVAGEQRVLCLRKLGELLKLQPELHLEGQDVSAIYGAEPVLRATEDALWAGDFSIARSPTGALDGGFEFEAPTTKRNVMRVVRALQMNHKPVLLEGNPGVGKTTLISALARACGQPLTRINLSDQTDLMDLFGTDVPVEGAEAGNFAWRDAPFLQAMQKGEWVLLDEMNLASQTVLEGLNACLDHRGEVYIAELDQTFKRHPGFRLFAAQNPHHQGGGRKGLPSSFVNRFIVVYADVFTEADQLRIAHKRYPGIPADTVRRITTFVAALEREVTAHRAFGLQGAPWEFNLRDTLRWLELAAAAHASAVPDYFDMTVRQRFRTARDRDEVTKLFAAAVGHAHVPHSRFHAVGASSAQAGFALVQRSLVAQPTPDFPGICVAPRLPELESLLVCVQNNLPCILVGASGTGKSALLQHVAALAGKPLVVFPLSADVDAMDLVGGFEQADPVREVLASVADLRSSLELFLLEHATAAATTTVTAAAGLANAIRQRPRHLQGAAGADGSEAEYFARIGDGITRLAPLVDAQSPLAAVLAQTHDLLQQPLTLENPRFEWLDSIIVQAAQQGHWLVLDNANLCNASVLDRLNSLLERPQGFLSINEHSGPNGEPRIVALHPDFRVFLTVDPRYGELSRAMRNRSIEIFMDDEAASTDSALRVDAYKQHITPVEAGMHRYLEVVAHLVAAGDNDADAEAEATLPLWLDNLTLGDSVLLERFLRAVDAGSLVQLAPLGDDKLAHSVAPRSRLRALLSFIQSADAQPIREAILQQYSQFAATRFGGDEEDAADEEDDNNRQLARMLVHEQPVHPLQNVPVARLAAGGVPWWLAISYERLADAFYAHEDLQAQAQRASMYLSKISLLTRLQRSALVEQVAMVKRDSTSHAFQFLSEVARLAQQLSFALAAPAAAGEFSADDRRLDRCLNDRYLLNVVWHLWWRTHMLASQASFDEAQFQAHLGYGRRLLDNGKKTLRTATAENNENENSLFGAFVAAVAQRLEDDFAAGFKLTTGLSMDVLWPALRPLPIPDAASFKQITSMERLAARFDNLKWRVSAATPADLGKVITSLSEAYRLLRLDGTDSAGGLVQALADEIARLEAMVGDDHQQPGALPLFADIFEALRQLHILHGSHGSLSNTASHDDRLRTLVLSNLSTSPLLRLHSAASAAAQQLQTVDCLLSQDAAVRPWSGTLSRALLRRCDAIMTASTLASLRSLESELPFVSKMTAQASTSMVADPVADLNKKLYELLRAVLQPHDETLQHNIAQLSAAALSHPRLRDVAISKSGLVLSVPQEDGTRRQLLAQDVIWPEVAASLDAGVWPEHLGRHLATVLREHFLPAVVALAASSAHDVTHPLHQAFAAVAWVQYALGSIQLYTPDKVFDPYLKRQTEQAFDDTLRASLAQKADALRRFDRVFANEDATAATNLRLQMVEEDIATLDDHYQRALQQRSKLQQQETASIYRPPSTGTASELSKLQKDVFNPVLDVTIKDDLSVAHFRLVSSLLHTSSTSSTASTAGEALQELQLIQGNVTRLIERLIVSFTAYQDLAVPLANFLRCLQLGLSLSERMPTPTPLTTTTTPLVTDSHASKAQWLAIAPFLGGRLTSIEDVPPAIAKSWELLQFASVCAAVDGNDKDKDDTSPGARASAAFSAEGRRRVLETFHHFYDEWKKKLLADQRAEQEKTSLYRFRGSQEDEEEADEAEFSELFPTYDANDGQDGNGRLDKKAAASATAKTKWDLSADIAKIHQDILQPSRPATDAIIDFCKSTARKVSREDADDNDSLLLRASMATAEGTFTSTSRDGLILPATMLVLDEKLRNLQNASVTATPPTKNTKNTKNPAKNPSPYNFYADTNLPEARKLVALVHDVQVKFRSLQRIDEIGHLQPLADVLDGCDKVLELGFNEPLAKVIPRVEKLHEFLYEWQFRGYAPRIYLTPTLYDRTTATLVSWRKLELSTWSRLFDTEVDKCRQDAGVWWFIAYEAAVAGPMAILLGSAGKDDDAVRNPDSTLLTYHAEQLLKELSSYLMSSIAGQYAARLDLLRQIAAHLRLLALDYPALTVIANAVQSLVAYYTRFESSAADAIRRGRESLQKKMNDVLLLASWRDTNIDALRESARKSHQKLFRLVRKFRAVLGQPMGPTILQGLPESDEEGVVQGSGVLALYSYERAPDFTQPLAAARLCQQLVPGWGSDAHTRRLSTMERLVGIMAKASAMPEAALDAADIVATFLSDLLANASALRKETPSLLTEENKAEVKQLKTRKTRLFDETVKAVRQMGFSNNLGTSRLAAQSSLERILATYNAARLPEEFNLPGLEYALHKFMDLAPQVRSALHDHNSDLQHTVARRSVGYLEGILFVALQQRELLAKSTQCLVALDEQITFVQGLSRGFNAGANDSSSSVVRLDNPKINDARALRWLVTILRVAIHLVSIHARVASVDLKPVQTSLEMWTAKLNKQLTALDAAPALPTGFVSSKTVALRNEIQEMLVQFSQDINGHMADRPELTYILWQVRLWISTGGQENPPLLEDDRDAPTDNRHHGALSAFTDEALTLSKKVLDAVQKFNKSVADLPTSTEDTAWLVSNSAKLSAAVKSLHADTVESSIAQCIALLRPVYRADADAFTAAPAALLRVLLPLLEQYASTYRHTLLQLTTVHRSTCQLGHRLSRVFVEIAAQGFCTPPEKTADEKSNDTSGKLEEGTGLGDGEGAEDISKDIQPDEDLSELAQTANKEKDKDKEDEGIEDEKDAVDMGNDEMEGEMCSAAGDDEDEQDNDKDKDAEEEEEEDDMDEEAGDVDDLDPTAVDEKMWDGEDDAKDTDKEQQGNEAAGQQNEDEMTAATEEDNSQKKPADEQAAAGDEAKPEDDKKEDGDDKEGEEEGGDDDEGEMGSDDEEAGPQQELNRQDQNVDQNDVLDLPDDMQLEDEDGKDGDDDEFDNLDDLDTKDDEEGGKEDEQEEKRGKGGEDDVDAAVDEVKEEEEDEAMEEGPEVLEDNKDEVGDEDEEADEVDGEGAKEEGVNEDEDDMDVNGEEEKEEPLKNAKPDDKSQPAQTDIQSGQGQEQDTATGAEEQDEKDTSAQNDSSAKREQGDKGQQDADDQEMATGGEGMLSNRDRENEDDNAQQQQQQQADAADQEERQPFKKLGDVLEQWHKTRQEIKQAEEKTVEQESKDEDSANQGAQQEFQHLHDEEAVPTTQAMGAAEDEEAKPFDDAMAIENEEEEQPQAQQTKGEDEAEDADAKHAGNDETNEDEQDAETKEQADEAMGEDEDDGAKKTEREDGRAGASMQKGAYDDEDEDEEMEVDKEDDAEEEDEEEVATQLHSTHLDDDDVFDDNDASLLSMDEALRQWSAFQTATHPLSLALAAQLRLILTPSQATRLSGGFRTGKRLSIRKIIPYIASGYKRDKIWMRRSVPTKRAYQILLCVDDSKSMGENSDGVSNSPGHLALSSLVMVGRALSMLEAGQVGVVGFGARVFTAHALDADQSFGAGASSGASGGAAQTLRRFTFQQDRTDVALLLRNTIDRFKHAREMNAAASSSADLWQLALVLSDGLTPSAAHERIRQLLREAAEARIMVVFVILDGSGGGSSSSGGNSNDKKGQNGVNGVNGKKKTNDSVLDLKEAKFVKDPATGTSRIVIERYLDTFPFPYYLIVHHLDDLPSALSGLLRTWFAEVNA</sequence>
<keyword evidence="5 9" id="KW-0547">Nucleotide-binding</keyword>
<feature type="compositionally biased region" description="Acidic residues" evidence="11">
    <location>
        <begin position="4754"/>
        <end position="4779"/>
    </location>
</feature>
<dbReference type="InterPro" id="IPR048617">
    <property type="entry name" value="MDN1_AAA_lid_4"/>
</dbReference>
<keyword evidence="8 9" id="KW-0539">Nucleus</keyword>
<feature type="compositionally biased region" description="Acidic residues" evidence="11">
    <location>
        <begin position="4704"/>
        <end position="4744"/>
    </location>
</feature>
<feature type="compositionally biased region" description="Polar residues" evidence="11">
    <location>
        <begin position="4835"/>
        <end position="4852"/>
    </location>
</feature>
<evidence type="ECO:0000256" key="4">
    <source>
        <dbReference type="ARBA" id="ARBA00017143"/>
    </source>
</evidence>
<evidence type="ECO:0000256" key="8">
    <source>
        <dbReference type="ARBA" id="ARBA00023242"/>
    </source>
</evidence>
<feature type="domain" description="VWFA" evidence="12">
    <location>
        <begin position="5206"/>
        <end position="5364"/>
    </location>
</feature>
<evidence type="ECO:0000313" key="13">
    <source>
        <dbReference type="EMBL" id="CAK7224448.1"/>
    </source>
</evidence>
<evidence type="ECO:0000259" key="12">
    <source>
        <dbReference type="PROSITE" id="PS50234"/>
    </source>
</evidence>
<feature type="compositionally biased region" description="Low complexity" evidence="11">
    <location>
        <begin position="3622"/>
        <end position="3640"/>
    </location>
</feature>
<evidence type="ECO:0000256" key="2">
    <source>
        <dbReference type="ARBA" id="ARBA00004642"/>
    </source>
</evidence>
<dbReference type="Proteomes" id="UP001642405">
    <property type="component" value="Unassembled WGS sequence"/>
</dbReference>
<dbReference type="EMBL" id="CAWUHB010000030">
    <property type="protein sequence ID" value="CAK7224448.1"/>
    <property type="molecule type" value="Genomic_DNA"/>
</dbReference>
<evidence type="ECO:0000256" key="5">
    <source>
        <dbReference type="ARBA" id="ARBA00022741"/>
    </source>
</evidence>
<proteinExistence type="inferred from homology"/>
<feature type="region of interest" description="Disordered" evidence="11">
    <location>
        <begin position="4472"/>
        <end position="5116"/>
    </location>
</feature>
<dbReference type="CDD" id="cd00009">
    <property type="entry name" value="AAA"/>
    <property type="match status" value="2"/>
</dbReference>
<dbReference type="InterPro" id="IPR003593">
    <property type="entry name" value="AAA+_ATPase"/>
</dbReference>
<dbReference type="SUPFAM" id="SSF52540">
    <property type="entry name" value="P-loop containing nucleoside triphosphate hydrolases"/>
    <property type="match status" value="6"/>
</dbReference>
<keyword evidence="10" id="KW-0175">Coiled coil</keyword>
<feature type="compositionally biased region" description="Acidic residues" evidence="11">
    <location>
        <begin position="5048"/>
        <end position="5057"/>
    </location>
</feature>
<dbReference type="InterPro" id="IPR012099">
    <property type="entry name" value="Midasin"/>
</dbReference>
<evidence type="ECO:0000256" key="10">
    <source>
        <dbReference type="SAM" id="Coils"/>
    </source>
</evidence>
<dbReference type="InterPro" id="IPR027417">
    <property type="entry name" value="P-loop_NTPase"/>
</dbReference>
<feature type="compositionally biased region" description="Acidic residues" evidence="11">
    <location>
        <begin position="4530"/>
        <end position="4549"/>
    </location>
</feature>
<feature type="region of interest" description="Disordered" evidence="11">
    <location>
        <begin position="5370"/>
        <end position="5396"/>
    </location>
</feature>
<comment type="caution">
    <text evidence="13">The sequence shown here is derived from an EMBL/GenBank/DDBJ whole genome shotgun (WGS) entry which is preliminary data.</text>
</comment>
<reference evidence="13 14" key="1">
    <citation type="submission" date="2024-01" db="EMBL/GenBank/DDBJ databases">
        <authorList>
            <person name="Allen C."/>
            <person name="Tagirdzhanova G."/>
        </authorList>
    </citation>
    <scope>NUCLEOTIDE SEQUENCE [LARGE SCALE GENOMIC DNA]</scope>
</reference>
<evidence type="ECO:0000256" key="11">
    <source>
        <dbReference type="SAM" id="MobiDB-lite"/>
    </source>
</evidence>
<dbReference type="InterPro" id="IPR011704">
    <property type="entry name" value="ATPase_dyneun-rel_AAA"/>
</dbReference>
<feature type="compositionally biased region" description="Basic and acidic residues" evidence="11">
    <location>
        <begin position="4475"/>
        <end position="4490"/>
    </location>
</feature>
<dbReference type="PANTHER" id="PTHR48103">
    <property type="entry name" value="MIDASIN-RELATED"/>
    <property type="match status" value="1"/>
</dbReference>
<gene>
    <name evidence="13" type="primary">MDN1</name>
    <name evidence="13" type="ORF">SCUCBS95973_005521</name>
</gene>
<feature type="compositionally biased region" description="Acidic residues" evidence="11">
    <location>
        <begin position="4556"/>
        <end position="4590"/>
    </location>
</feature>
<organism evidence="13 14">
    <name type="scientific">Sporothrix curviconia</name>
    <dbReference type="NCBI Taxonomy" id="1260050"/>
    <lineage>
        <taxon>Eukaryota</taxon>
        <taxon>Fungi</taxon>
        <taxon>Dikarya</taxon>
        <taxon>Ascomycota</taxon>
        <taxon>Pezizomycotina</taxon>
        <taxon>Sordariomycetes</taxon>
        <taxon>Sordariomycetidae</taxon>
        <taxon>Ophiostomatales</taxon>
        <taxon>Ophiostomataceae</taxon>
        <taxon>Sporothrix</taxon>
    </lineage>
</organism>
<evidence type="ECO:0000256" key="3">
    <source>
        <dbReference type="ARBA" id="ARBA00007188"/>
    </source>
</evidence>
<feature type="compositionally biased region" description="Basic and acidic residues" evidence="11">
    <location>
        <begin position="4870"/>
        <end position="4881"/>
    </location>
</feature>
<feature type="compositionally biased region" description="Acidic residues" evidence="11">
    <location>
        <begin position="4806"/>
        <end position="4822"/>
    </location>
</feature>
<feature type="coiled-coil region" evidence="10">
    <location>
        <begin position="3225"/>
        <end position="3252"/>
    </location>
</feature>
<protein>
    <recommendedName>
        <fullName evidence="4 9">Midasin</fullName>
    </recommendedName>
</protein>
<comment type="similarity">
    <text evidence="3 9">Belongs to the midasin family.</text>
</comment>
<evidence type="ECO:0000313" key="14">
    <source>
        <dbReference type="Proteomes" id="UP001642405"/>
    </source>
</evidence>
<feature type="compositionally biased region" description="Basic and acidic residues" evidence="11">
    <location>
        <begin position="4921"/>
        <end position="4955"/>
    </location>
</feature>
<dbReference type="InterPro" id="IPR040848">
    <property type="entry name" value="AAA_lid_7"/>
</dbReference>
<keyword evidence="14" id="KW-1185">Reference proteome</keyword>
<evidence type="ECO:0000256" key="7">
    <source>
        <dbReference type="ARBA" id="ARBA00023186"/>
    </source>
</evidence>
<dbReference type="InterPro" id="IPR002035">
    <property type="entry name" value="VWF_A"/>
</dbReference>
<feature type="compositionally biased region" description="Low complexity" evidence="11">
    <location>
        <begin position="5376"/>
        <end position="5393"/>
    </location>
</feature>
<dbReference type="Pfam" id="PF17865">
    <property type="entry name" value="AAA_lid_5"/>
    <property type="match status" value="1"/>
</dbReference>
<feature type="compositionally biased region" description="Low complexity" evidence="11">
    <location>
        <begin position="4693"/>
        <end position="4703"/>
    </location>
</feature>
<comment type="function">
    <text evidence="9">Nuclear chaperone required for maturation and nuclear export of pre-60S ribosome subunits.</text>
</comment>
<feature type="region of interest" description="Disordered" evidence="11">
    <location>
        <begin position="850"/>
        <end position="876"/>
    </location>
</feature>
<evidence type="ECO:0000256" key="6">
    <source>
        <dbReference type="ARBA" id="ARBA00022840"/>
    </source>
</evidence>
<name>A0ABP0BXY8_9PEZI</name>
<feature type="compositionally biased region" description="Basic and acidic residues" evidence="11">
    <location>
        <begin position="4823"/>
        <end position="4834"/>
    </location>
</feature>
<dbReference type="PANTHER" id="PTHR48103:SF2">
    <property type="entry name" value="MIDASIN"/>
    <property type="match status" value="1"/>
</dbReference>
<dbReference type="InterPro" id="IPR041190">
    <property type="entry name" value="Midasin_AAA_lid_5"/>
</dbReference>
<comment type="subcellular location">
    <subcellularLocation>
        <location evidence="1">Nucleus</location>
        <location evidence="1">Nucleolus</location>
    </subcellularLocation>
    <subcellularLocation>
        <location evidence="2">Nucleus</location>
        <location evidence="2">Nucleoplasm</location>
    </subcellularLocation>
</comment>
<dbReference type="SMART" id="SM00382">
    <property type="entry name" value="AAA"/>
    <property type="match status" value="6"/>
</dbReference>
<feature type="compositionally biased region" description="Acidic residues" evidence="11">
    <location>
        <begin position="4661"/>
        <end position="4684"/>
    </location>
</feature>
<feature type="compositionally biased region" description="Acidic residues" evidence="11">
    <location>
        <begin position="4622"/>
        <end position="4633"/>
    </location>
</feature>
<dbReference type="PROSITE" id="PS50234">
    <property type="entry name" value="VWFA"/>
    <property type="match status" value="1"/>
</dbReference>